<dbReference type="EMBL" id="BAAAOR010000039">
    <property type="protein sequence ID" value="GAA1541747.1"/>
    <property type="molecule type" value="Genomic_DNA"/>
</dbReference>
<feature type="domain" description="Acyl-CoA dehydrogenase/oxidase N-terminal" evidence="8">
    <location>
        <begin position="373"/>
        <end position="491"/>
    </location>
</feature>
<dbReference type="InterPro" id="IPR037069">
    <property type="entry name" value="AcylCoA_DH/ox_N_sf"/>
</dbReference>
<keyword evidence="10" id="KW-1185">Reference proteome</keyword>
<dbReference type="SUPFAM" id="SSF56645">
    <property type="entry name" value="Acyl-CoA dehydrogenase NM domain-like"/>
    <property type="match status" value="2"/>
</dbReference>
<evidence type="ECO:0008006" key="11">
    <source>
        <dbReference type="Google" id="ProtNLM"/>
    </source>
</evidence>
<dbReference type="PANTHER" id="PTHR43292">
    <property type="entry name" value="ACYL-COA DEHYDROGENASE"/>
    <property type="match status" value="1"/>
</dbReference>
<keyword evidence="3" id="KW-0285">Flavoprotein</keyword>
<proteinExistence type="inferred from homology"/>
<evidence type="ECO:0000259" key="6">
    <source>
        <dbReference type="Pfam" id="PF00441"/>
    </source>
</evidence>
<evidence type="ECO:0000313" key="10">
    <source>
        <dbReference type="Proteomes" id="UP001500842"/>
    </source>
</evidence>
<evidence type="ECO:0000259" key="7">
    <source>
        <dbReference type="Pfam" id="PF02770"/>
    </source>
</evidence>
<evidence type="ECO:0000256" key="2">
    <source>
        <dbReference type="ARBA" id="ARBA00009347"/>
    </source>
</evidence>
<evidence type="ECO:0000256" key="5">
    <source>
        <dbReference type="ARBA" id="ARBA00023002"/>
    </source>
</evidence>
<dbReference type="PANTHER" id="PTHR43292:SF3">
    <property type="entry name" value="ACYL-COA DEHYDROGENASE FADE29"/>
    <property type="match status" value="1"/>
</dbReference>
<accession>A0ABN2BLT8</accession>
<name>A0ABN2BLT8_9ACTN</name>
<feature type="domain" description="Acyl-CoA dehydrogenase/oxidase N-terminal" evidence="8">
    <location>
        <begin position="50"/>
        <end position="138"/>
    </location>
</feature>
<comment type="cofactor">
    <cofactor evidence="1">
        <name>FAD</name>
        <dbReference type="ChEBI" id="CHEBI:57692"/>
    </cofactor>
</comment>
<organism evidence="9 10">
    <name type="scientific">Nocardioides humi</name>
    <dbReference type="NCBI Taxonomy" id="449461"/>
    <lineage>
        <taxon>Bacteria</taxon>
        <taxon>Bacillati</taxon>
        <taxon>Actinomycetota</taxon>
        <taxon>Actinomycetes</taxon>
        <taxon>Propionibacteriales</taxon>
        <taxon>Nocardioidaceae</taxon>
        <taxon>Nocardioides</taxon>
    </lineage>
</organism>
<feature type="domain" description="Acyl-CoA dehydrogenase/oxidase C-terminal" evidence="6">
    <location>
        <begin position="601"/>
        <end position="747"/>
    </location>
</feature>
<dbReference type="Gene3D" id="2.40.110.10">
    <property type="entry name" value="Butyryl-CoA Dehydrogenase, subunit A, domain 2"/>
    <property type="match status" value="2"/>
</dbReference>
<keyword evidence="5" id="KW-0560">Oxidoreductase</keyword>
<dbReference type="InterPro" id="IPR009075">
    <property type="entry name" value="AcylCo_DH/oxidase_C"/>
</dbReference>
<dbReference type="Pfam" id="PF02771">
    <property type="entry name" value="Acyl-CoA_dh_N"/>
    <property type="match status" value="2"/>
</dbReference>
<reference evidence="9 10" key="1">
    <citation type="journal article" date="2019" name="Int. J. Syst. Evol. Microbiol.">
        <title>The Global Catalogue of Microorganisms (GCM) 10K type strain sequencing project: providing services to taxonomists for standard genome sequencing and annotation.</title>
        <authorList>
            <consortium name="The Broad Institute Genomics Platform"/>
            <consortium name="The Broad Institute Genome Sequencing Center for Infectious Disease"/>
            <person name="Wu L."/>
            <person name="Ma J."/>
        </authorList>
    </citation>
    <scope>NUCLEOTIDE SEQUENCE [LARGE SCALE GENOMIC DNA]</scope>
    <source>
        <strain evidence="9 10">JCM 14942</strain>
    </source>
</reference>
<evidence type="ECO:0000259" key="8">
    <source>
        <dbReference type="Pfam" id="PF02771"/>
    </source>
</evidence>
<dbReference type="Proteomes" id="UP001500842">
    <property type="component" value="Unassembled WGS sequence"/>
</dbReference>
<comment type="caution">
    <text evidence="9">The sequence shown here is derived from an EMBL/GenBank/DDBJ whole genome shotgun (WGS) entry which is preliminary data.</text>
</comment>
<dbReference type="Pfam" id="PF02770">
    <property type="entry name" value="Acyl-CoA_dh_M"/>
    <property type="match status" value="1"/>
</dbReference>
<evidence type="ECO:0000256" key="4">
    <source>
        <dbReference type="ARBA" id="ARBA00022827"/>
    </source>
</evidence>
<comment type="similarity">
    <text evidence="2">Belongs to the acyl-CoA dehydrogenase family.</text>
</comment>
<dbReference type="Gene3D" id="1.10.540.10">
    <property type="entry name" value="Acyl-CoA dehydrogenase/oxidase, N-terminal domain"/>
    <property type="match status" value="2"/>
</dbReference>
<gene>
    <name evidence="9" type="ORF">GCM10009788_50490</name>
</gene>
<dbReference type="InterPro" id="IPR036250">
    <property type="entry name" value="AcylCo_DH-like_C"/>
</dbReference>
<protein>
    <recommendedName>
        <fullName evidence="11">Acyl-CoA dehydrogenase</fullName>
    </recommendedName>
</protein>
<dbReference type="InterPro" id="IPR009100">
    <property type="entry name" value="AcylCoA_DH/oxidase_NM_dom_sf"/>
</dbReference>
<feature type="domain" description="Acyl-CoA dehydrogenase/oxidase C-terminal" evidence="6">
    <location>
        <begin position="235"/>
        <end position="338"/>
    </location>
</feature>
<dbReference type="Gene3D" id="1.20.140.10">
    <property type="entry name" value="Butyryl-CoA Dehydrogenase, subunit A, domain 3"/>
    <property type="match status" value="2"/>
</dbReference>
<evidence type="ECO:0000313" key="9">
    <source>
        <dbReference type="EMBL" id="GAA1541747.1"/>
    </source>
</evidence>
<dbReference type="InterPro" id="IPR013786">
    <property type="entry name" value="AcylCoA_DH/ox_N"/>
</dbReference>
<keyword evidence="4" id="KW-0274">FAD</keyword>
<evidence type="ECO:0000256" key="3">
    <source>
        <dbReference type="ARBA" id="ARBA00022630"/>
    </source>
</evidence>
<dbReference type="InterPro" id="IPR006091">
    <property type="entry name" value="Acyl-CoA_Oxase/DH_mid-dom"/>
</dbReference>
<dbReference type="SUPFAM" id="SSF47203">
    <property type="entry name" value="Acyl-CoA dehydrogenase C-terminal domain-like"/>
    <property type="match status" value="2"/>
</dbReference>
<dbReference type="InterPro" id="IPR052161">
    <property type="entry name" value="Mycobact_Acyl-CoA_DH"/>
</dbReference>
<evidence type="ECO:0000256" key="1">
    <source>
        <dbReference type="ARBA" id="ARBA00001974"/>
    </source>
</evidence>
<sequence>MGETVDVLAQPEVGFGAHHSSFVADRWLRSTRTRYSFSVDAEAINAVRAVVGEVLERESDARTWAAWAAAGLTALPVPEEYGGEDLGLTEVAVLLREAGRGAVQVPAWETLCCGALALASYGTEVQRKDLLPGIASGEVVVTPALRGEARYDGGRVTGRKLAVTHAETAHRLLVVATEGEREVVVLVDPRGEGVELRASSASSASPQHTVVLDGAPAEPLDEGAAARLRDLATAGLAVTAAGVLAGARDLTAQYVKGRQQFGRALAEFQAVSLQMADVYVASRTLDLAADNAVWRVAEGLPAADDLAVAGYWASQVAPYAFRTCHHLHGGMGVDITYPLVGYTTWGTDLAHALDTTAAQVPVESAEAKNLELTEEQRALKARLRDYFGGVAAEFEGRHDPDPVEGAWDRHGPTYSRLIRRLGTDGWMGVGWPKEYGGHGLGEIEQTIFANEAQYADVHLPSVTLQTVGPTLIRYGTEKQKDLFLKRILEGDVHFAIGYSEPDAGTDLASLRTTARRDGDHYVVNGQKMWTTGGHHADYLWLAVRTDPDAPKHKGISILIVDTEDPGYSWTPIITADGSHHVNATYFNDVRVPVDMLVGEENQGWRLITTQLNHERVMLGPAGRIEGLRDRVVRWADAAGVRDEPDVRDLLGRTTAVFRINELLNWEVARAAASGEIEVADASSSKVFAADQVQHLLADLIALAHRHGDAAEDGTRELLDYLDSQAKRNLVLTFGGGVQEVQRELIAMFGLGLPRVPR</sequence>
<dbReference type="Pfam" id="PF00441">
    <property type="entry name" value="Acyl-CoA_dh_1"/>
    <property type="match status" value="2"/>
</dbReference>
<dbReference type="InterPro" id="IPR046373">
    <property type="entry name" value="Acyl-CoA_Oxase/DH_mid-dom_sf"/>
</dbReference>
<feature type="domain" description="Acyl-CoA oxidase/dehydrogenase middle" evidence="7">
    <location>
        <begin position="495"/>
        <end position="586"/>
    </location>
</feature>